<reference evidence="2 3" key="1">
    <citation type="submission" date="2020-02" db="EMBL/GenBank/DDBJ databases">
        <title>Detection of Heterogeneous Vancomycin Intermediate Resistance in Methicillin Resistant Staphylococcus aureus Isolates from Latin-America.</title>
        <authorList>
            <person name="Castro-Cardozo B."/>
            <person name="Berrio M."/>
            <person name="Vargas M.L."/>
            <person name="Carvajal L.P."/>
            <person name="Millan L.V."/>
            <person name="Rios R."/>
            <person name="Hernandez A."/>
            <person name="Rincon S.L."/>
            <person name="Cubides P."/>
            <person name="Forero E."/>
            <person name="Dinh A."/>
            <person name="Seas C."/>
            <person name="Munita J.M."/>
            <person name="Arias C.A."/>
            <person name="Reyes J."/>
            <person name="Diaz L."/>
        </authorList>
    </citation>
    <scope>NUCLEOTIDE SEQUENCE [LARGE SCALE GENOMIC DNA]</scope>
    <source>
        <strain evidence="2 3">UG255</strain>
    </source>
</reference>
<keyword evidence="1" id="KW-1133">Transmembrane helix</keyword>
<proteinExistence type="predicted"/>
<feature type="transmembrane region" description="Helical" evidence="1">
    <location>
        <begin position="100"/>
        <end position="117"/>
    </location>
</feature>
<gene>
    <name evidence="2" type="ORF">G6Y24_16160</name>
</gene>
<evidence type="ECO:0000256" key="1">
    <source>
        <dbReference type="SAM" id="Phobius"/>
    </source>
</evidence>
<feature type="transmembrane region" description="Helical" evidence="1">
    <location>
        <begin position="29"/>
        <end position="58"/>
    </location>
</feature>
<sequence>LLNGLLFNVLLISFGIYLFVLLYETQNIFLGGLIALITIPLLLVLLFGIYGLIVFLFWNGVTVLRRESHSLANLLTLILAIFLTLFLVFDFFLLKYLPQWINALFFCVPLILILSLIHI</sequence>
<name>A0A6M1XVF8_STAAU</name>
<evidence type="ECO:0000313" key="3">
    <source>
        <dbReference type="Proteomes" id="UP000473113"/>
    </source>
</evidence>
<organism evidence="2 3">
    <name type="scientific">Staphylococcus aureus</name>
    <dbReference type="NCBI Taxonomy" id="1280"/>
    <lineage>
        <taxon>Bacteria</taxon>
        <taxon>Bacillati</taxon>
        <taxon>Bacillota</taxon>
        <taxon>Bacilli</taxon>
        <taxon>Bacillales</taxon>
        <taxon>Staphylococcaceae</taxon>
        <taxon>Staphylococcus</taxon>
    </lineage>
</organism>
<dbReference type="Proteomes" id="UP000473113">
    <property type="component" value="Unassembled WGS sequence"/>
</dbReference>
<keyword evidence="1" id="KW-0812">Transmembrane</keyword>
<keyword evidence="1" id="KW-0472">Membrane</keyword>
<feature type="transmembrane region" description="Helical" evidence="1">
    <location>
        <begin position="5"/>
        <end position="23"/>
    </location>
</feature>
<protein>
    <submittedName>
        <fullName evidence="2">Uncharacterized protein</fullName>
    </submittedName>
</protein>
<dbReference type="EMBL" id="JAALTR010000433">
    <property type="protein sequence ID" value="NGW68976.1"/>
    <property type="molecule type" value="Genomic_DNA"/>
</dbReference>
<evidence type="ECO:0000313" key="2">
    <source>
        <dbReference type="EMBL" id="NGW68976.1"/>
    </source>
</evidence>
<feature type="non-terminal residue" evidence="2">
    <location>
        <position position="1"/>
    </location>
</feature>
<comment type="caution">
    <text evidence="2">The sequence shown here is derived from an EMBL/GenBank/DDBJ whole genome shotgun (WGS) entry which is preliminary data.</text>
</comment>
<feature type="transmembrane region" description="Helical" evidence="1">
    <location>
        <begin position="70"/>
        <end position="94"/>
    </location>
</feature>
<accession>A0A6M1XVF8</accession>
<dbReference type="AlphaFoldDB" id="A0A6M1XVF8"/>
<feature type="non-terminal residue" evidence="2">
    <location>
        <position position="119"/>
    </location>
</feature>